<proteinExistence type="predicted"/>
<name>A0A6M3K1Y0_9ZZZZ</name>
<evidence type="ECO:0008006" key="2">
    <source>
        <dbReference type="Google" id="ProtNLM"/>
    </source>
</evidence>
<dbReference type="EMBL" id="MT142218">
    <property type="protein sequence ID" value="QJA76323.1"/>
    <property type="molecule type" value="Genomic_DNA"/>
</dbReference>
<organism evidence="1">
    <name type="scientific">viral metagenome</name>
    <dbReference type="NCBI Taxonomy" id="1070528"/>
    <lineage>
        <taxon>unclassified sequences</taxon>
        <taxon>metagenomes</taxon>
        <taxon>organismal metagenomes</taxon>
    </lineage>
</organism>
<reference evidence="1" key="1">
    <citation type="submission" date="2020-03" db="EMBL/GenBank/DDBJ databases">
        <title>The deep terrestrial virosphere.</title>
        <authorList>
            <person name="Holmfeldt K."/>
            <person name="Nilsson E."/>
            <person name="Simone D."/>
            <person name="Lopez-Fernandez M."/>
            <person name="Wu X."/>
            <person name="de Brujin I."/>
            <person name="Lundin D."/>
            <person name="Andersson A."/>
            <person name="Bertilsson S."/>
            <person name="Dopson M."/>
        </authorList>
    </citation>
    <scope>NUCLEOTIDE SEQUENCE</scope>
    <source>
        <strain evidence="1">MM415A01531</strain>
    </source>
</reference>
<protein>
    <recommendedName>
        <fullName evidence="2">DNA polymerase</fullName>
    </recommendedName>
</protein>
<evidence type="ECO:0000313" key="1">
    <source>
        <dbReference type="EMBL" id="QJA76323.1"/>
    </source>
</evidence>
<dbReference type="AlphaFoldDB" id="A0A6M3K1Y0"/>
<sequence>MNLLKVGSSTDTYPIYAQYINSDGKCARTCKDDIFVKVDCSLPFIGSTNIFVLDSILKTLTDYSVTQEGADICIKSGNFNTKLSTMDIPFPDVGEPSIPLVYIDEEVHLMLKIASQFVSQNDIYENIIITKGGICSTRGTRAFLWNKKFEIEDSILINKKILSTLEVGRFVGVDENNNTVVKFDGGYIVAESDNANDFAYEKLASFISDAKSKSISNRVCSVIQMQSALEKLAPIFFGEKSRYVYMFSDGNKLNIKAETINGVAEVDIEPDTDIKFEITMSMDFFRGLPPYSMYIEGRGTLSYLYFTDDSNMVDIVLLGTKG</sequence>
<accession>A0A6M3K1Y0</accession>
<gene>
    <name evidence="1" type="ORF">MM415A01531_0002</name>
</gene>